<dbReference type="CDD" id="cd14789">
    <property type="entry name" value="Tiki"/>
    <property type="match status" value="1"/>
</dbReference>
<dbReference type="Proteomes" id="UP000253410">
    <property type="component" value="Unassembled WGS sequence"/>
</dbReference>
<evidence type="ECO:0008006" key="3">
    <source>
        <dbReference type="Google" id="ProtNLM"/>
    </source>
</evidence>
<dbReference type="RefSeq" id="WP_113614497.1">
    <property type="nucleotide sequence ID" value="NZ_QFFJ01000001.1"/>
</dbReference>
<protein>
    <recommendedName>
        <fullName evidence="3">TraB/GumN family protein</fullName>
    </recommendedName>
</protein>
<organism evidence="1 2">
    <name type="scientific">Chitinophaga flava</name>
    <dbReference type="NCBI Taxonomy" id="2259036"/>
    <lineage>
        <taxon>Bacteria</taxon>
        <taxon>Pseudomonadati</taxon>
        <taxon>Bacteroidota</taxon>
        <taxon>Chitinophagia</taxon>
        <taxon>Chitinophagales</taxon>
        <taxon>Chitinophagaceae</taxon>
        <taxon>Chitinophaga</taxon>
    </lineage>
</organism>
<dbReference type="PANTHER" id="PTHR40590:SF1">
    <property type="entry name" value="CYTOPLASMIC PROTEIN"/>
    <property type="match status" value="1"/>
</dbReference>
<evidence type="ECO:0000313" key="2">
    <source>
        <dbReference type="Proteomes" id="UP000253410"/>
    </source>
</evidence>
<dbReference type="EMBL" id="QFFJ01000001">
    <property type="protein sequence ID" value="RBL91894.1"/>
    <property type="molecule type" value="Genomic_DNA"/>
</dbReference>
<keyword evidence="2" id="KW-1185">Reference proteome</keyword>
<dbReference type="AlphaFoldDB" id="A0A365Y1T5"/>
<reference evidence="1 2" key="1">
    <citation type="submission" date="2018-05" db="EMBL/GenBank/DDBJ databases">
        <title>Chitinophaga sp. K3CV102501T nov., isolated from isolated from a monsoon evergreen broad-leaved forest soil.</title>
        <authorList>
            <person name="Lv Y."/>
        </authorList>
    </citation>
    <scope>NUCLEOTIDE SEQUENCE [LARGE SCALE GENOMIC DNA]</scope>
    <source>
        <strain evidence="1 2">GDMCC 1.1325</strain>
    </source>
</reference>
<dbReference type="OrthoDB" id="9798714at2"/>
<dbReference type="InterPro" id="IPR002816">
    <property type="entry name" value="TraB/PrgY/GumN_fam"/>
</dbReference>
<evidence type="ECO:0000313" key="1">
    <source>
        <dbReference type="EMBL" id="RBL91894.1"/>
    </source>
</evidence>
<gene>
    <name evidence="1" type="ORF">DF182_04650</name>
</gene>
<name>A0A365Y1T5_9BACT</name>
<dbReference type="Pfam" id="PF01963">
    <property type="entry name" value="TraB_PrgY_gumN"/>
    <property type="match status" value="1"/>
</dbReference>
<comment type="caution">
    <text evidence="1">The sequence shown here is derived from an EMBL/GenBank/DDBJ whole genome shotgun (WGS) entry which is preliminary data.</text>
</comment>
<sequence>MLRIIRTISPLILVLIFQMNGHAQGKSLLWKVSGKGLTAPSYLFGTVHMICKNELSFAPAVTTALKSSKAMCMEIDLMNNDDHNKLMAMIMHTDATYSLRRLFDSTDYATLNRYFMDSLQFNLASLDKAKPFMLTTLLLARQIPCNEQDIASPDRELAAMATDQKKPIATLETMESQMALFDSIPDTAEAAMIMHIIRDIKANDKEAREMMNIWKQQDLDKLYQLVIKAPDLKNYQNLMLFQRNAAWVPQIEQLMKKGSLFVAVGAAHLAGDKGLISLLRKQGYKVEAVN</sequence>
<dbReference type="InterPro" id="IPR047111">
    <property type="entry name" value="YbaP-like"/>
</dbReference>
<dbReference type="PANTHER" id="PTHR40590">
    <property type="entry name" value="CYTOPLASMIC PROTEIN-RELATED"/>
    <property type="match status" value="1"/>
</dbReference>
<accession>A0A365Y1T5</accession>
<proteinExistence type="predicted"/>